<reference evidence="2" key="1">
    <citation type="journal article" date="2012" name="Science">
        <title>Fermentation, hydrogen, and sulfur metabolism in multiple uncultivated bacterial phyla.</title>
        <authorList>
            <person name="Wrighton K.C."/>
            <person name="Thomas B.C."/>
            <person name="Sharon I."/>
            <person name="Miller C.S."/>
            <person name="Castelle C.J."/>
            <person name="VerBerkmoes N.C."/>
            <person name="Wilkins M.J."/>
            <person name="Hettich R.L."/>
            <person name="Lipton M.S."/>
            <person name="Williams K.H."/>
            <person name="Long P.E."/>
            <person name="Banfield J.F."/>
        </authorList>
    </citation>
    <scope>NUCLEOTIDE SEQUENCE [LARGE SCALE GENOMIC DNA]</scope>
</reference>
<gene>
    <name evidence="2" type="ORF">ACD_80C00164G0001</name>
</gene>
<dbReference type="PANTHER" id="PTHR42692:SF1">
    <property type="entry name" value="NUCLEOTIDE PYROPHOSPHOHYDROLASE"/>
    <property type="match status" value="1"/>
</dbReference>
<dbReference type="Pfam" id="PF03819">
    <property type="entry name" value="MazG"/>
    <property type="match status" value="1"/>
</dbReference>
<dbReference type="InterPro" id="IPR047046">
    <property type="entry name" value="YpjD/YvdC"/>
</dbReference>
<feature type="domain" description="NTP pyrophosphohydrolase MazG-like" evidence="1">
    <location>
        <begin position="28"/>
        <end position="98"/>
    </location>
</feature>
<dbReference type="Gene3D" id="1.10.287.1080">
    <property type="entry name" value="MazG-like"/>
    <property type="match status" value="1"/>
</dbReference>
<comment type="caution">
    <text evidence="2">The sequence shown here is derived from an EMBL/GenBank/DDBJ whole genome shotgun (WGS) entry which is preliminary data.</text>
</comment>
<evidence type="ECO:0000313" key="2">
    <source>
        <dbReference type="EMBL" id="EKD24758.1"/>
    </source>
</evidence>
<dbReference type="SUPFAM" id="SSF101386">
    <property type="entry name" value="all-alpha NTP pyrophosphatases"/>
    <property type="match status" value="1"/>
</dbReference>
<dbReference type="EMBL" id="AMFJ01036171">
    <property type="protein sequence ID" value="EKD24758.1"/>
    <property type="molecule type" value="Genomic_DNA"/>
</dbReference>
<protein>
    <recommendedName>
        <fullName evidence="1">NTP pyrophosphohydrolase MazG-like domain-containing protein</fullName>
    </recommendedName>
</protein>
<sequence length="105" mass="12544">MKLTFDWAQRKVDQRVLQHPHGYFPDKKIFEKMIEEEKEIEEALLDYEKTPTKENLKAFKTEIGDELFALVCLANKNNISLEECFNLMMEKNQGRAKNDYKKEEK</sequence>
<dbReference type="AlphaFoldDB" id="K1XWH0"/>
<name>K1XWH0_9BACT</name>
<organism evidence="2">
    <name type="scientific">uncultured bacterium</name>
    <name type="common">gcode 4</name>
    <dbReference type="NCBI Taxonomy" id="1234023"/>
    <lineage>
        <taxon>Bacteria</taxon>
        <taxon>environmental samples</taxon>
    </lineage>
</organism>
<dbReference type="PANTHER" id="PTHR42692">
    <property type="entry name" value="NUCLEOTIDE PYROPHOSPHOHYDROLASE"/>
    <property type="match status" value="1"/>
</dbReference>
<proteinExistence type="predicted"/>
<evidence type="ECO:0000259" key="1">
    <source>
        <dbReference type="Pfam" id="PF03819"/>
    </source>
</evidence>
<accession>K1XWH0</accession>
<dbReference type="InterPro" id="IPR004518">
    <property type="entry name" value="MazG-like_dom"/>
</dbReference>